<dbReference type="InterPro" id="IPR001128">
    <property type="entry name" value="Cyt_P450"/>
</dbReference>
<dbReference type="GO" id="GO:0020037">
    <property type="term" value="F:heme binding"/>
    <property type="evidence" value="ECO:0007669"/>
    <property type="project" value="InterPro"/>
</dbReference>
<evidence type="ECO:0000256" key="1">
    <source>
        <dbReference type="ARBA" id="ARBA00001971"/>
    </source>
</evidence>
<organism evidence="8 9">
    <name type="scientific">Agrilus planipennis</name>
    <name type="common">Emerald ash borer</name>
    <name type="synonym">Agrilus marcopoli</name>
    <dbReference type="NCBI Taxonomy" id="224129"/>
    <lineage>
        <taxon>Eukaryota</taxon>
        <taxon>Metazoa</taxon>
        <taxon>Ecdysozoa</taxon>
        <taxon>Arthropoda</taxon>
        <taxon>Hexapoda</taxon>
        <taxon>Insecta</taxon>
        <taxon>Pterygota</taxon>
        <taxon>Neoptera</taxon>
        <taxon>Endopterygota</taxon>
        <taxon>Coleoptera</taxon>
        <taxon>Polyphaga</taxon>
        <taxon>Elateriformia</taxon>
        <taxon>Buprestoidea</taxon>
        <taxon>Buprestidae</taxon>
        <taxon>Agrilinae</taxon>
        <taxon>Agrilus</taxon>
    </lineage>
</organism>
<keyword evidence="8" id="KW-1185">Reference proteome</keyword>
<name>A0A7F5RD48_AGRPL</name>
<sequence length="299" mass="34637">MLVRKSSSRLFINKNRILFKNVYSSTTRIGNEFRDIPGPQSLPVVGTLYQYLPILGDYHFDKLHVNGLKKFKEFGPVVREEIVSGVNIVWLFKPEDIETLFRVEGKYPQRRSHLALEKYRLDRPHIYNTGGLLPTNGPEWLRIRTTFQRGLSSPSSVLNFISPTSEIIDDWIERINEIRFIHNIDYLSEISRLFLELTCMTALDIRLNSFSKEELKANSKSTKLMEAALASNSCILKTDNGPQLWRRFNTPLYRKFTKAQEYMERTNEINFKIAEAGAGKEQLIAGFGQLELISNWIQI</sequence>
<keyword evidence="3" id="KW-0349">Heme</keyword>
<dbReference type="SUPFAM" id="SSF48264">
    <property type="entry name" value="Cytochrome P450"/>
    <property type="match status" value="1"/>
</dbReference>
<dbReference type="GO" id="GO:0016705">
    <property type="term" value="F:oxidoreductase activity, acting on paired donors, with incorporation or reduction of molecular oxygen"/>
    <property type="evidence" value="ECO:0007669"/>
    <property type="project" value="InterPro"/>
</dbReference>
<dbReference type="RefSeq" id="XP_025833891.1">
    <property type="nucleotide sequence ID" value="XM_025978106.1"/>
</dbReference>
<dbReference type="Gene3D" id="1.10.630.10">
    <property type="entry name" value="Cytochrome P450"/>
    <property type="match status" value="1"/>
</dbReference>
<keyword evidence="6" id="KW-0408">Iron</keyword>
<dbReference type="AlphaFoldDB" id="A0A7F5RD48"/>
<evidence type="ECO:0000256" key="7">
    <source>
        <dbReference type="ARBA" id="ARBA00023033"/>
    </source>
</evidence>
<keyword evidence="5" id="KW-0560">Oxidoreductase</keyword>
<evidence type="ECO:0000256" key="6">
    <source>
        <dbReference type="ARBA" id="ARBA00023004"/>
    </source>
</evidence>
<comment type="cofactor">
    <cofactor evidence="1">
        <name>heme</name>
        <dbReference type="ChEBI" id="CHEBI:30413"/>
    </cofactor>
</comment>
<reference evidence="9" key="1">
    <citation type="submission" date="2025-08" db="UniProtKB">
        <authorList>
            <consortium name="RefSeq"/>
        </authorList>
    </citation>
    <scope>IDENTIFICATION</scope>
    <source>
        <tissue evidence="9">Entire body</tissue>
    </source>
</reference>
<dbReference type="KEGG" id="apln:112905525"/>
<evidence type="ECO:0000256" key="2">
    <source>
        <dbReference type="ARBA" id="ARBA00010617"/>
    </source>
</evidence>
<dbReference type="Proteomes" id="UP000192223">
    <property type="component" value="Unplaced"/>
</dbReference>
<evidence type="ECO:0000313" key="9">
    <source>
        <dbReference type="RefSeq" id="XP_025833891.1"/>
    </source>
</evidence>
<dbReference type="InParanoid" id="A0A7F5RD48"/>
<gene>
    <name evidence="9" type="primary">LOC112905525</name>
</gene>
<dbReference type="InterPro" id="IPR050479">
    <property type="entry name" value="CYP11_CYP27_families"/>
</dbReference>
<dbReference type="GeneID" id="112905525"/>
<protein>
    <submittedName>
        <fullName evidence="9">Cytochrome P450 302a1, mitochondrial-like</fullName>
    </submittedName>
</protein>
<accession>A0A7F5RD48</accession>
<keyword evidence="7" id="KW-0503">Monooxygenase</keyword>
<dbReference type="InterPro" id="IPR036396">
    <property type="entry name" value="Cyt_P450_sf"/>
</dbReference>
<dbReference type="OrthoDB" id="3945418at2759"/>
<keyword evidence="4" id="KW-0479">Metal-binding</keyword>
<evidence type="ECO:0000256" key="3">
    <source>
        <dbReference type="ARBA" id="ARBA00022617"/>
    </source>
</evidence>
<evidence type="ECO:0000256" key="5">
    <source>
        <dbReference type="ARBA" id="ARBA00023002"/>
    </source>
</evidence>
<evidence type="ECO:0000313" key="8">
    <source>
        <dbReference type="Proteomes" id="UP000192223"/>
    </source>
</evidence>
<dbReference type="PANTHER" id="PTHR24279">
    <property type="entry name" value="CYTOCHROME P450"/>
    <property type="match status" value="1"/>
</dbReference>
<proteinExistence type="inferred from homology"/>
<comment type="similarity">
    <text evidence="2">Belongs to the cytochrome P450 family.</text>
</comment>
<dbReference type="GO" id="GO:0005506">
    <property type="term" value="F:iron ion binding"/>
    <property type="evidence" value="ECO:0007669"/>
    <property type="project" value="InterPro"/>
</dbReference>
<dbReference type="GO" id="GO:0004497">
    <property type="term" value="F:monooxygenase activity"/>
    <property type="evidence" value="ECO:0007669"/>
    <property type="project" value="UniProtKB-KW"/>
</dbReference>
<dbReference type="Pfam" id="PF00067">
    <property type="entry name" value="p450"/>
    <property type="match status" value="1"/>
</dbReference>
<dbReference type="PANTHER" id="PTHR24279:SF120">
    <property type="entry name" value="CYTOCHROME P450"/>
    <property type="match status" value="1"/>
</dbReference>
<evidence type="ECO:0000256" key="4">
    <source>
        <dbReference type="ARBA" id="ARBA00022723"/>
    </source>
</evidence>